<feature type="region of interest" description="Disordered" evidence="1">
    <location>
        <begin position="217"/>
        <end position="263"/>
    </location>
</feature>
<organism evidence="3 4">
    <name type="scientific">Streptomyces ochraceiscleroticus</name>
    <dbReference type="NCBI Taxonomy" id="47761"/>
    <lineage>
        <taxon>Bacteria</taxon>
        <taxon>Bacillati</taxon>
        <taxon>Actinomycetota</taxon>
        <taxon>Actinomycetes</taxon>
        <taxon>Kitasatosporales</taxon>
        <taxon>Streptomycetaceae</taxon>
        <taxon>Streptomyces</taxon>
    </lineage>
</organism>
<dbReference type="InterPro" id="IPR001387">
    <property type="entry name" value="Cro/C1-type_HTH"/>
</dbReference>
<evidence type="ECO:0000259" key="2">
    <source>
        <dbReference type="SMART" id="SM00530"/>
    </source>
</evidence>
<evidence type="ECO:0000256" key="1">
    <source>
        <dbReference type="SAM" id="MobiDB-lite"/>
    </source>
</evidence>
<comment type="caution">
    <text evidence="3">The sequence shown here is derived from an EMBL/GenBank/DDBJ whole genome shotgun (WGS) entry which is preliminary data.</text>
</comment>
<proteinExistence type="predicted"/>
<evidence type="ECO:0000313" key="3">
    <source>
        <dbReference type="EMBL" id="MFC6064391.1"/>
    </source>
</evidence>
<gene>
    <name evidence="3" type="ORF">ACFP4F_17815</name>
</gene>
<feature type="compositionally biased region" description="Gly residues" evidence="1">
    <location>
        <begin position="244"/>
        <end position="253"/>
    </location>
</feature>
<protein>
    <submittedName>
        <fullName evidence="3">Helix-turn-helix domain-containing protein</fullName>
    </submittedName>
</protein>
<sequence length="263" mass="28515">MARPMNPLPAGDSQLAAFAEALRALRVKAGAPALKDMSQRCGVGIASLSAAHSGTELPTWRTVEGYVRACGGDPGQWESRWTALRLDRQAGDDASAATLMRYWNRSSRRLTPPQQVKDAAELAQLLNHLRSFRGLSLRDLARKTPGFSHHTYGVVLRGDRPVTADILVAVLRSCQVGPDATRHWLKELARVRPAEALRAEGWMNTLRTGLRATRLPPRTAPSAAAEARRNGLAVPSPYRRTRPRGGGEGGRPMGGPRPRIGSA</sequence>
<dbReference type="Pfam" id="PF13560">
    <property type="entry name" value="HTH_31"/>
    <property type="match status" value="1"/>
</dbReference>
<dbReference type="EMBL" id="JBHSPX010000004">
    <property type="protein sequence ID" value="MFC6064391.1"/>
    <property type="molecule type" value="Genomic_DNA"/>
</dbReference>
<dbReference type="SMART" id="SM00530">
    <property type="entry name" value="HTH_XRE"/>
    <property type="match status" value="2"/>
</dbReference>
<feature type="domain" description="HTH cro/C1-type" evidence="2">
    <location>
        <begin position="21"/>
        <end position="77"/>
    </location>
</feature>
<dbReference type="Proteomes" id="UP001596139">
    <property type="component" value="Unassembled WGS sequence"/>
</dbReference>
<reference evidence="4" key="1">
    <citation type="journal article" date="2019" name="Int. J. Syst. Evol. Microbiol.">
        <title>The Global Catalogue of Microorganisms (GCM) 10K type strain sequencing project: providing services to taxonomists for standard genome sequencing and annotation.</title>
        <authorList>
            <consortium name="The Broad Institute Genomics Platform"/>
            <consortium name="The Broad Institute Genome Sequencing Center for Infectious Disease"/>
            <person name="Wu L."/>
            <person name="Ma J."/>
        </authorList>
    </citation>
    <scope>NUCLEOTIDE SEQUENCE [LARGE SCALE GENOMIC DNA]</scope>
    <source>
        <strain evidence="4">CGMCC 1.15180</strain>
    </source>
</reference>
<feature type="compositionally biased region" description="Low complexity" evidence="1">
    <location>
        <begin position="254"/>
        <end position="263"/>
    </location>
</feature>
<dbReference type="Gene3D" id="1.10.260.40">
    <property type="entry name" value="lambda repressor-like DNA-binding domains"/>
    <property type="match status" value="1"/>
</dbReference>
<dbReference type="RefSeq" id="WP_157848966.1">
    <property type="nucleotide sequence ID" value="NZ_JBHSPX010000004.1"/>
</dbReference>
<feature type="domain" description="HTH cro/C1-type" evidence="2">
    <location>
        <begin position="125"/>
        <end position="181"/>
    </location>
</feature>
<evidence type="ECO:0000313" key="4">
    <source>
        <dbReference type="Proteomes" id="UP001596139"/>
    </source>
</evidence>
<dbReference type="InterPro" id="IPR010982">
    <property type="entry name" value="Lambda_DNA-bd_dom_sf"/>
</dbReference>
<dbReference type="CDD" id="cd00093">
    <property type="entry name" value="HTH_XRE"/>
    <property type="match status" value="1"/>
</dbReference>
<dbReference type="SUPFAM" id="SSF47413">
    <property type="entry name" value="lambda repressor-like DNA-binding domains"/>
    <property type="match status" value="1"/>
</dbReference>
<name>A0ABW1MLV8_9ACTN</name>
<keyword evidence="4" id="KW-1185">Reference proteome</keyword>
<accession>A0ABW1MLV8</accession>